<dbReference type="AlphaFoldDB" id="A0A2C9LXC6"/>
<feature type="chain" id="PRO_5012835787" evidence="1">
    <location>
        <begin position="24"/>
        <end position="167"/>
    </location>
</feature>
<protein>
    <submittedName>
        <fullName evidence="2">Uncharacterized protein</fullName>
    </submittedName>
</protein>
<gene>
    <name evidence="2" type="primary">106051520</name>
</gene>
<feature type="signal peptide" evidence="1">
    <location>
        <begin position="1"/>
        <end position="23"/>
    </location>
</feature>
<accession>A0A2C9LXC6</accession>
<dbReference type="EnsemblMetazoa" id="BGLB036050-RA">
    <property type="protein sequence ID" value="BGLB036050-PA"/>
    <property type="gene ID" value="BGLB036050"/>
</dbReference>
<reference evidence="2" key="1">
    <citation type="submission" date="2020-05" db="UniProtKB">
        <authorList>
            <consortium name="EnsemblMetazoa"/>
        </authorList>
    </citation>
    <scope>IDENTIFICATION</scope>
    <source>
        <strain evidence="2">BB02</strain>
    </source>
</reference>
<evidence type="ECO:0000256" key="1">
    <source>
        <dbReference type="SAM" id="SignalP"/>
    </source>
</evidence>
<evidence type="ECO:0000313" key="2">
    <source>
        <dbReference type="EnsemblMetazoa" id="BGLB036050-PA"/>
    </source>
</evidence>
<sequence length="167" mass="19360">MEGPHFIMSTGAITVAFFVITTCKSNSYVEIASTIFVPTGLYMDNYYWTIYKEENMKNYLLMITRIWDLDFVYINGYHIESSPANNICTLLNYTSYYNEKTTKRKEGLWLGAEYQLLLDGYHQLYNKNGLRLSVFLYGRRDREAYIYPAGFVVPPESLVSATVAVQK</sequence>
<proteinExistence type="predicted"/>
<keyword evidence="1" id="KW-0732">Signal</keyword>
<dbReference type="VEuPathDB" id="VectorBase:BGLB036050"/>
<evidence type="ECO:0000313" key="3">
    <source>
        <dbReference type="Proteomes" id="UP000076420"/>
    </source>
</evidence>
<dbReference type="VEuPathDB" id="VectorBase:BGLAX_037663"/>
<dbReference type="Proteomes" id="UP000076420">
    <property type="component" value="Unassembled WGS sequence"/>
</dbReference>
<name>A0A2C9LXC6_BIOGL</name>
<organism evidence="2 3">
    <name type="scientific">Biomphalaria glabrata</name>
    <name type="common">Bloodfluke planorb</name>
    <name type="synonym">Freshwater snail</name>
    <dbReference type="NCBI Taxonomy" id="6526"/>
    <lineage>
        <taxon>Eukaryota</taxon>
        <taxon>Metazoa</taxon>
        <taxon>Spiralia</taxon>
        <taxon>Lophotrochozoa</taxon>
        <taxon>Mollusca</taxon>
        <taxon>Gastropoda</taxon>
        <taxon>Heterobranchia</taxon>
        <taxon>Euthyneura</taxon>
        <taxon>Panpulmonata</taxon>
        <taxon>Hygrophila</taxon>
        <taxon>Lymnaeoidea</taxon>
        <taxon>Planorbidae</taxon>
        <taxon>Biomphalaria</taxon>
    </lineage>
</organism>
<dbReference type="KEGG" id="bgt:106051520"/>